<evidence type="ECO:0000313" key="8">
    <source>
        <dbReference type="EMBL" id="MFC0623959.1"/>
    </source>
</evidence>
<keyword evidence="9" id="KW-1185">Reference proteome</keyword>
<evidence type="ECO:0000256" key="5">
    <source>
        <dbReference type="PROSITE-ProRule" id="PRU00339"/>
    </source>
</evidence>
<dbReference type="InterPro" id="IPR002182">
    <property type="entry name" value="NB-ARC"/>
</dbReference>
<name>A0ABV6QH36_9ACTN</name>
<dbReference type="Gene3D" id="1.10.10.10">
    <property type="entry name" value="Winged helix-like DNA-binding domain superfamily/Winged helix DNA-binding domain"/>
    <property type="match status" value="1"/>
</dbReference>
<dbReference type="SMART" id="SM01043">
    <property type="entry name" value="BTAD"/>
    <property type="match status" value="1"/>
</dbReference>
<dbReference type="PROSITE" id="PS50005">
    <property type="entry name" value="TPR"/>
    <property type="match status" value="2"/>
</dbReference>
<dbReference type="InterPro" id="IPR051677">
    <property type="entry name" value="AfsR-DnrI-RedD_regulator"/>
</dbReference>
<sequence length="938" mass="101874">MRYGVLGPVEVLAAGGARVALGAKQRAILAALLCQPNQAISTGQLIDLAWPRRPPAAVRNSLQVQVYRLRKSLGDERIRHTAAGYTLVVQPDELDARRFEDDAEAGRRAAGAGSIEQATGLWRRALNLWRGEPFAGLEDLALVREEAARLEELRVCVWEEQMDAGLQVGRHHELVPELTRLCASFPLRERFRAQLMLALYRSGRQADALAAYRDGRELIRTECGLEPGHDLQRLETDILRADRALDLVPDRVEVSKDVVPAELPAPSSHFVGREAETALISDLLRRTTDGPVMTAISGVGGVGKSALAVQVANTVAEAFPDGQLYVNLLGATPGVQPLPPEEALDRLLRALGDTADRPAGLAEATARFRTLTAHRKLLLVLDDAIDVTQLRPLVPGGSGCGVLITSRVELPTLDGVTQVRLDVLGDNDGLRLLTALAGSDRVAGAETAALDIVRLCGRLPLAIRIAGARLATRRHWTPRVFAERLSRAHVRLDELEYADLAVRASFTMSLEQLRADRRRVVREAAAVFPLLGLLELPTLTAPVVSALAGLPNDKVADHLDLLVEAQLLRAVDQHHFVMHDLVRLYARELAAQELSESERSAAIQRAMEHYLATSRTALMRAVIDGGSRLLAGLPPDEVTQAGLPLTDKAAALDWLRREDLNLLATIRQASVAPGNGPAIALGLAAAMNGLGVLYQRWPLLLGVNRLALRVADAVGSPREVALAAGDLGRACRLTGRPDEAEHYFQQALRGWQAMADLGHEASVLYSLGALRASAGDLTGALRYHQRALALRRASKDVYGEAHLLHAVGLVEMEQGQFGDALRNFTRSHLLFRRLAIGEDQGMVLTSVGRLHVRRGDSHQALAVFERALALLREAGDRATEAFCLWHLAKARQDLALSGRAEQQAALSLLAELRVLSADEVRDLVQRLTPSVSWPLGNH</sequence>
<dbReference type="InterPro" id="IPR011990">
    <property type="entry name" value="TPR-like_helical_dom_sf"/>
</dbReference>
<dbReference type="Gene3D" id="1.25.40.10">
    <property type="entry name" value="Tetratricopeptide repeat domain"/>
    <property type="match status" value="2"/>
</dbReference>
<dbReference type="Pfam" id="PF00486">
    <property type="entry name" value="Trans_reg_C"/>
    <property type="match status" value="1"/>
</dbReference>
<dbReference type="PRINTS" id="PR00364">
    <property type="entry name" value="DISEASERSIST"/>
</dbReference>
<evidence type="ECO:0000256" key="1">
    <source>
        <dbReference type="ARBA" id="ARBA00005820"/>
    </source>
</evidence>
<dbReference type="InterPro" id="IPR001867">
    <property type="entry name" value="OmpR/PhoB-type_DNA-bd"/>
</dbReference>
<dbReference type="SMART" id="SM00862">
    <property type="entry name" value="Trans_reg_C"/>
    <property type="match status" value="1"/>
</dbReference>
<dbReference type="PANTHER" id="PTHR35807:SF1">
    <property type="entry name" value="TRANSCRIPTIONAL REGULATOR REDD"/>
    <property type="match status" value="1"/>
</dbReference>
<dbReference type="EMBL" id="JBHLTC010000008">
    <property type="protein sequence ID" value="MFC0623959.1"/>
    <property type="molecule type" value="Genomic_DNA"/>
</dbReference>
<dbReference type="SUPFAM" id="SSF52540">
    <property type="entry name" value="P-loop containing nucleoside triphosphate hydrolases"/>
    <property type="match status" value="1"/>
</dbReference>
<keyword evidence="5" id="KW-0802">TPR repeat</keyword>
<dbReference type="PROSITE" id="PS51755">
    <property type="entry name" value="OMPR_PHOB"/>
    <property type="match status" value="1"/>
</dbReference>
<comment type="caution">
    <text evidence="8">The sequence shown here is derived from an EMBL/GenBank/DDBJ whole genome shotgun (WGS) entry which is preliminary data.</text>
</comment>
<dbReference type="CDD" id="cd15831">
    <property type="entry name" value="BTAD"/>
    <property type="match status" value="1"/>
</dbReference>
<dbReference type="SUPFAM" id="SSF48452">
    <property type="entry name" value="TPR-like"/>
    <property type="match status" value="2"/>
</dbReference>
<dbReference type="SUPFAM" id="SSF46894">
    <property type="entry name" value="C-terminal effector domain of the bipartite response regulators"/>
    <property type="match status" value="1"/>
</dbReference>
<dbReference type="Pfam" id="PF00931">
    <property type="entry name" value="NB-ARC"/>
    <property type="match status" value="1"/>
</dbReference>
<evidence type="ECO:0000256" key="4">
    <source>
        <dbReference type="ARBA" id="ARBA00023163"/>
    </source>
</evidence>
<gene>
    <name evidence="8" type="ORF">ACFFGN_07790</name>
</gene>
<dbReference type="InterPro" id="IPR019734">
    <property type="entry name" value="TPR_rpt"/>
</dbReference>
<keyword evidence="2" id="KW-0805">Transcription regulation</keyword>
<evidence type="ECO:0000256" key="2">
    <source>
        <dbReference type="ARBA" id="ARBA00023015"/>
    </source>
</evidence>
<dbReference type="InterPro" id="IPR027417">
    <property type="entry name" value="P-loop_NTPase"/>
</dbReference>
<dbReference type="InterPro" id="IPR036388">
    <property type="entry name" value="WH-like_DNA-bd_sf"/>
</dbReference>
<keyword evidence="4" id="KW-0804">Transcription</keyword>
<organism evidence="8 9">
    <name type="scientific">Kribbella deserti</name>
    <dbReference type="NCBI Taxonomy" id="1926257"/>
    <lineage>
        <taxon>Bacteria</taxon>
        <taxon>Bacillati</taxon>
        <taxon>Actinomycetota</taxon>
        <taxon>Actinomycetes</taxon>
        <taxon>Propionibacteriales</taxon>
        <taxon>Kribbellaceae</taxon>
        <taxon>Kribbella</taxon>
    </lineage>
</organism>
<dbReference type="Pfam" id="PF03704">
    <property type="entry name" value="BTAD"/>
    <property type="match status" value="1"/>
</dbReference>
<comment type="similarity">
    <text evidence="1">Belongs to the AfsR/DnrI/RedD regulatory family.</text>
</comment>
<keyword evidence="3 6" id="KW-0238">DNA-binding</keyword>
<evidence type="ECO:0000259" key="7">
    <source>
        <dbReference type="PROSITE" id="PS51755"/>
    </source>
</evidence>
<protein>
    <submittedName>
        <fullName evidence="8">BTAD domain-containing putative transcriptional regulator</fullName>
    </submittedName>
</protein>
<proteinExistence type="inferred from homology"/>
<accession>A0ABV6QH36</accession>
<dbReference type="Proteomes" id="UP001589890">
    <property type="component" value="Unassembled WGS sequence"/>
</dbReference>
<reference evidence="8 9" key="1">
    <citation type="submission" date="2024-09" db="EMBL/GenBank/DDBJ databases">
        <authorList>
            <person name="Sun Q."/>
            <person name="Mori K."/>
        </authorList>
    </citation>
    <scope>NUCLEOTIDE SEQUENCE [LARGE SCALE GENOMIC DNA]</scope>
    <source>
        <strain evidence="8 9">CGMCC 1.15906</strain>
    </source>
</reference>
<dbReference type="RefSeq" id="WP_380044663.1">
    <property type="nucleotide sequence ID" value="NZ_JBHLTC010000008.1"/>
</dbReference>
<dbReference type="PANTHER" id="PTHR35807">
    <property type="entry name" value="TRANSCRIPTIONAL REGULATOR REDD-RELATED"/>
    <property type="match status" value="1"/>
</dbReference>
<dbReference type="SMART" id="SM00028">
    <property type="entry name" value="TPR"/>
    <property type="match status" value="4"/>
</dbReference>
<feature type="domain" description="OmpR/PhoB-type" evidence="7">
    <location>
        <begin position="1"/>
        <end position="89"/>
    </location>
</feature>
<feature type="repeat" description="TPR" evidence="5">
    <location>
        <begin position="841"/>
        <end position="874"/>
    </location>
</feature>
<feature type="repeat" description="TPR" evidence="5">
    <location>
        <begin position="761"/>
        <end position="794"/>
    </location>
</feature>
<dbReference type="Pfam" id="PF13424">
    <property type="entry name" value="TPR_12"/>
    <property type="match status" value="2"/>
</dbReference>
<evidence type="ECO:0000256" key="3">
    <source>
        <dbReference type="ARBA" id="ARBA00023125"/>
    </source>
</evidence>
<dbReference type="InterPro" id="IPR005158">
    <property type="entry name" value="BTAD"/>
</dbReference>
<dbReference type="InterPro" id="IPR016032">
    <property type="entry name" value="Sig_transdc_resp-reg_C-effctor"/>
</dbReference>
<evidence type="ECO:0000256" key="6">
    <source>
        <dbReference type="PROSITE-ProRule" id="PRU01091"/>
    </source>
</evidence>
<feature type="DNA-binding region" description="OmpR/PhoB-type" evidence="6">
    <location>
        <begin position="1"/>
        <end position="89"/>
    </location>
</feature>
<evidence type="ECO:0000313" key="9">
    <source>
        <dbReference type="Proteomes" id="UP001589890"/>
    </source>
</evidence>
<dbReference type="Gene3D" id="3.40.50.300">
    <property type="entry name" value="P-loop containing nucleotide triphosphate hydrolases"/>
    <property type="match status" value="1"/>
</dbReference>